<name>A0A9P0HMR6_NEZVI</name>
<keyword evidence="1" id="KW-0732">Signal</keyword>
<sequence>MSPLLMFQVTTYLCLLVVCIKAFPETEEKRIFLKDKPQGVILQDGYQVVYPAAPADLSVVFSQAFQQIVGGVSTSLHAAVEYLTRVVVGTVS</sequence>
<evidence type="ECO:0000256" key="1">
    <source>
        <dbReference type="SAM" id="SignalP"/>
    </source>
</evidence>
<keyword evidence="3" id="KW-1185">Reference proteome</keyword>
<evidence type="ECO:0000313" key="2">
    <source>
        <dbReference type="EMBL" id="CAH1404896.1"/>
    </source>
</evidence>
<evidence type="ECO:0008006" key="4">
    <source>
        <dbReference type="Google" id="ProtNLM"/>
    </source>
</evidence>
<evidence type="ECO:0000313" key="3">
    <source>
        <dbReference type="Proteomes" id="UP001152798"/>
    </source>
</evidence>
<dbReference type="Proteomes" id="UP001152798">
    <property type="component" value="Chromosome 6"/>
</dbReference>
<feature type="signal peptide" evidence="1">
    <location>
        <begin position="1"/>
        <end position="22"/>
    </location>
</feature>
<dbReference type="EMBL" id="OV725082">
    <property type="protein sequence ID" value="CAH1404896.1"/>
    <property type="molecule type" value="Genomic_DNA"/>
</dbReference>
<feature type="chain" id="PRO_5040333306" description="Neuropeptide" evidence="1">
    <location>
        <begin position="23"/>
        <end position="92"/>
    </location>
</feature>
<dbReference type="AlphaFoldDB" id="A0A9P0HMR6"/>
<gene>
    <name evidence="2" type="ORF">NEZAVI_LOCUS13217</name>
</gene>
<organism evidence="2 3">
    <name type="scientific">Nezara viridula</name>
    <name type="common">Southern green stink bug</name>
    <name type="synonym">Cimex viridulus</name>
    <dbReference type="NCBI Taxonomy" id="85310"/>
    <lineage>
        <taxon>Eukaryota</taxon>
        <taxon>Metazoa</taxon>
        <taxon>Ecdysozoa</taxon>
        <taxon>Arthropoda</taxon>
        <taxon>Hexapoda</taxon>
        <taxon>Insecta</taxon>
        <taxon>Pterygota</taxon>
        <taxon>Neoptera</taxon>
        <taxon>Paraneoptera</taxon>
        <taxon>Hemiptera</taxon>
        <taxon>Heteroptera</taxon>
        <taxon>Panheteroptera</taxon>
        <taxon>Pentatomomorpha</taxon>
        <taxon>Pentatomoidea</taxon>
        <taxon>Pentatomidae</taxon>
        <taxon>Pentatominae</taxon>
        <taxon>Nezara</taxon>
    </lineage>
</organism>
<reference evidence="2" key="1">
    <citation type="submission" date="2022-01" db="EMBL/GenBank/DDBJ databases">
        <authorList>
            <person name="King R."/>
        </authorList>
    </citation>
    <scope>NUCLEOTIDE SEQUENCE</scope>
</reference>
<protein>
    <recommendedName>
        <fullName evidence="4">Neuropeptide</fullName>
    </recommendedName>
</protein>
<accession>A0A9P0HMR6</accession>
<proteinExistence type="predicted"/>